<dbReference type="Pfam" id="PF17652">
    <property type="entry name" value="Glyco_hydro81C"/>
    <property type="match status" value="1"/>
</dbReference>
<keyword evidence="4" id="KW-0378">Hydrolase</keyword>
<dbReference type="EMBL" id="AMWN01000003">
    <property type="protein sequence ID" value="EXJ90679.1"/>
    <property type="molecule type" value="Genomic_DNA"/>
</dbReference>
<evidence type="ECO:0000259" key="10">
    <source>
        <dbReference type="Pfam" id="PF17652"/>
    </source>
</evidence>
<evidence type="ECO:0000256" key="6">
    <source>
        <dbReference type="ARBA" id="ARBA00023295"/>
    </source>
</evidence>
<proteinExistence type="inferred from homology"/>
<keyword evidence="8" id="KW-0624">Polysaccharide degradation</keyword>
<dbReference type="PANTHER" id="PTHR31983:SF0">
    <property type="entry name" value="GLUCAN ENDO-1,3-BETA-D-GLUCOSIDASE 2"/>
    <property type="match status" value="1"/>
</dbReference>
<sequence>MPYSLTWSKGSGNAQSWGMAIAHIDDSQKVFGPANSAIPNSPYSYYINPLGIQSLIMSASEFGSSTVMTSDSLLEFSANIHLQPSAGSSSMLTMPVVQGMGFVTGRYTNLQPALQSSVFFRNVAAAGEPKPGIYKYRATLEDGKVWLIYAIPTTGGSPNFQLVSSTLLQGISNWYGDIQIAKLPDASLESIYDSAVGAYPTAGHIAGYAHGAAAQYSLSWSKGGAYSSNATLLMFALPHHVDSFDAITQAAITDLRLSTTTKGNATAVVADYWVLEEAELPTTLDFAPWRPGTSTENLVALSSAAISAIQSVAATEASQNMSAQTNLDSMYYSGKALSKFATLVYTMHDLAGQQDLAKSALLELESCFEVFSANQQEYPLVYDTDWKGMVSSASYVTGDSGVDFGNSYYNDHHFHYGYFLHAAAIIGYLDPTWLDAHKDYVNALARDVSNPSSLDQYFPVFRSFDWYHGHSWAKGLFESGDGKDEESSSEDAMFAYGLKMWGKTIGDASMEARGNLMLSVLARSLQSYFLMTSDNVNQPAGFIGNKVTGILFENKADHTTYFGTDFSYIQGIHMIPIMPFSTLTRTQQFVEEEWATYFADGAVRQASDITGGWKGIVYANLAIVNPTAAYNFFTQSDFDMSWIDGGATRTWYIALSAMLGGAS</sequence>
<evidence type="ECO:0000256" key="3">
    <source>
        <dbReference type="ARBA" id="ARBA00012780"/>
    </source>
</evidence>
<comment type="similarity">
    <text evidence="2">Belongs to the glycosyl hydrolase 81 family.</text>
</comment>
<dbReference type="EC" id="3.2.1.39" evidence="3"/>
<dbReference type="eggNOG" id="KOG2254">
    <property type="taxonomic scope" value="Eukaryota"/>
</dbReference>
<dbReference type="Gene3D" id="1.10.287.1170">
    <property type="entry name" value="glycoside hydrolase family 81 endo-[beta] glucanase"/>
    <property type="match status" value="1"/>
</dbReference>
<dbReference type="Gene3D" id="1.20.5.420">
    <property type="entry name" value="Immunoglobulin FC, subunit C"/>
    <property type="match status" value="1"/>
</dbReference>
<dbReference type="GO" id="GO:0042973">
    <property type="term" value="F:glucan endo-1,3-beta-D-glucosidase activity"/>
    <property type="evidence" value="ECO:0007669"/>
    <property type="project" value="UniProtKB-EC"/>
</dbReference>
<comment type="catalytic activity">
    <reaction evidence="1">
        <text>Hydrolysis of (1-&gt;3)-beta-D-glucosidic linkages in (1-&gt;3)-beta-D-glucans.</text>
        <dbReference type="EC" id="3.2.1.39"/>
    </reaction>
</comment>
<reference evidence="11 12" key="1">
    <citation type="submission" date="2013-03" db="EMBL/GenBank/DDBJ databases">
        <title>The Genome Sequence of Capronia coronata CBS 617.96.</title>
        <authorList>
            <consortium name="The Broad Institute Genomics Platform"/>
            <person name="Cuomo C."/>
            <person name="de Hoog S."/>
            <person name="Gorbushina A."/>
            <person name="Walker B."/>
            <person name="Young S.K."/>
            <person name="Zeng Q."/>
            <person name="Gargeya S."/>
            <person name="Fitzgerald M."/>
            <person name="Haas B."/>
            <person name="Abouelleil A."/>
            <person name="Allen A.W."/>
            <person name="Alvarado L."/>
            <person name="Arachchi H.M."/>
            <person name="Berlin A.M."/>
            <person name="Chapman S.B."/>
            <person name="Gainer-Dewar J."/>
            <person name="Goldberg J."/>
            <person name="Griggs A."/>
            <person name="Gujja S."/>
            <person name="Hansen M."/>
            <person name="Howarth C."/>
            <person name="Imamovic A."/>
            <person name="Ireland A."/>
            <person name="Larimer J."/>
            <person name="McCowan C."/>
            <person name="Murphy C."/>
            <person name="Pearson M."/>
            <person name="Poon T.W."/>
            <person name="Priest M."/>
            <person name="Roberts A."/>
            <person name="Saif S."/>
            <person name="Shea T."/>
            <person name="Sisk P."/>
            <person name="Sykes S."/>
            <person name="Wortman J."/>
            <person name="Nusbaum C."/>
            <person name="Birren B."/>
        </authorList>
    </citation>
    <scope>NUCLEOTIDE SEQUENCE [LARGE SCALE GENOMIC DNA]</scope>
    <source>
        <strain evidence="11 12">CBS 617.96</strain>
    </source>
</reference>
<gene>
    <name evidence="11" type="ORF">A1O1_03783</name>
</gene>
<keyword evidence="12" id="KW-1185">Reference proteome</keyword>
<evidence type="ECO:0000256" key="1">
    <source>
        <dbReference type="ARBA" id="ARBA00000382"/>
    </source>
</evidence>
<evidence type="ECO:0000313" key="12">
    <source>
        <dbReference type="Proteomes" id="UP000019484"/>
    </source>
</evidence>
<dbReference type="PROSITE" id="PS52008">
    <property type="entry name" value="GH81"/>
    <property type="match status" value="1"/>
</dbReference>
<dbReference type="GO" id="GO:0009986">
    <property type="term" value="C:cell surface"/>
    <property type="evidence" value="ECO:0007669"/>
    <property type="project" value="TreeGrafter"/>
</dbReference>
<dbReference type="AlphaFoldDB" id="W9Z827"/>
<keyword evidence="6" id="KW-0326">Glycosidase</keyword>
<comment type="caution">
    <text evidence="11">The sequence shown here is derived from an EMBL/GenBank/DDBJ whole genome shotgun (WGS) entry which is preliminary data.</text>
</comment>
<dbReference type="GO" id="GO:0000272">
    <property type="term" value="P:polysaccharide catabolic process"/>
    <property type="evidence" value="ECO:0007669"/>
    <property type="project" value="UniProtKB-KW"/>
</dbReference>
<dbReference type="HOGENOM" id="CLU_005482_2_1_1"/>
<protein>
    <recommendedName>
        <fullName evidence="3">glucan endo-1,3-beta-D-glucosidase</fullName>
        <ecNumber evidence="3">3.2.1.39</ecNumber>
    </recommendedName>
</protein>
<dbReference type="Pfam" id="PF03639">
    <property type="entry name" value="Glyco_hydro_81"/>
    <property type="match status" value="1"/>
</dbReference>
<dbReference type="Gene3D" id="2.70.98.30">
    <property type="entry name" value="Golgi alpha-mannosidase II, domain 4"/>
    <property type="match status" value="1"/>
</dbReference>
<dbReference type="GO" id="GO:0052861">
    <property type="term" value="F:endo-1,3(4)-beta-glucanase activity"/>
    <property type="evidence" value="ECO:0007669"/>
    <property type="project" value="InterPro"/>
</dbReference>
<accession>W9Z827</accession>
<dbReference type="STRING" id="1182541.W9Z827"/>
<evidence type="ECO:0000256" key="7">
    <source>
        <dbReference type="ARBA" id="ARBA00023316"/>
    </source>
</evidence>
<evidence type="ECO:0000256" key="8">
    <source>
        <dbReference type="ARBA" id="ARBA00023326"/>
    </source>
</evidence>
<evidence type="ECO:0000256" key="4">
    <source>
        <dbReference type="ARBA" id="ARBA00022801"/>
    </source>
</evidence>
<keyword evidence="7" id="KW-0961">Cell wall biogenesis/degradation</keyword>
<feature type="domain" description="Glycosyl hydrolase family 81 C-terminal" evidence="10">
    <location>
        <begin position="301"/>
        <end position="653"/>
    </location>
</feature>
<dbReference type="OrthoDB" id="4473401at2759"/>
<dbReference type="RefSeq" id="XP_007722873.1">
    <property type="nucleotide sequence ID" value="XM_007724683.1"/>
</dbReference>
<keyword evidence="5" id="KW-0119">Carbohydrate metabolism</keyword>
<evidence type="ECO:0000256" key="2">
    <source>
        <dbReference type="ARBA" id="ARBA00010730"/>
    </source>
</evidence>
<dbReference type="GeneID" id="19158672"/>
<dbReference type="PANTHER" id="PTHR31983">
    <property type="entry name" value="ENDO-1,3(4)-BETA-GLUCANASE 1"/>
    <property type="match status" value="1"/>
</dbReference>
<dbReference type="InterPro" id="IPR040451">
    <property type="entry name" value="GH81_N"/>
</dbReference>
<dbReference type="InterPro" id="IPR005200">
    <property type="entry name" value="Endo-beta-glucanase"/>
</dbReference>
<organism evidence="11 12">
    <name type="scientific">Capronia coronata CBS 617.96</name>
    <dbReference type="NCBI Taxonomy" id="1182541"/>
    <lineage>
        <taxon>Eukaryota</taxon>
        <taxon>Fungi</taxon>
        <taxon>Dikarya</taxon>
        <taxon>Ascomycota</taxon>
        <taxon>Pezizomycotina</taxon>
        <taxon>Eurotiomycetes</taxon>
        <taxon>Chaetothyriomycetidae</taxon>
        <taxon>Chaetothyriales</taxon>
        <taxon>Herpotrichiellaceae</taxon>
        <taxon>Capronia</taxon>
    </lineage>
</organism>
<evidence type="ECO:0000313" key="11">
    <source>
        <dbReference type="EMBL" id="EXJ90679.1"/>
    </source>
</evidence>
<evidence type="ECO:0000259" key="9">
    <source>
        <dbReference type="Pfam" id="PF03639"/>
    </source>
</evidence>
<dbReference type="InterPro" id="IPR040720">
    <property type="entry name" value="GH81_C"/>
</dbReference>
<feature type="domain" description="Glycosyl hydrolase family 81 N-terminal" evidence="9">
    <location>
        <begin position="2"/>
        <end position="290"/>
    </location>
</feature>
<name>W9Z827_9EURO</name>
<evidence type="ECO:0000256" key="5">
    <source>
        <dbReference type="ARBA" id="ARBA00023277"/>
    </source>
</evidence>
<dbReference type="GO" id="GO:0071555">
    <property type="term" value="P:cell wall organization"/>
    <property type="evidence" value="ECO:0007669"/>
    <property type="project" value="UniProtKB-KW"/>
</dbReference>
<dbReference type="Proteomes" id="UP000019484">
    <property type="component" value="Unassembled WGS sequence"/>
</dbReference>